<sequence length="700" mass="77760">MTDLSLPTWEYDAFISYTRFDERVSGLVGASIGQIEDEFRAITGRPVRLFFDVVDVPVSAHWQERIHRALRGSATLIVFQTPSYLTSEWCGREFDAFCALEQGRRREHRLEPDESLVFPVILTPADNLLDSEVDAKRRLAELASRQAIDLSGATAGGDAFRTAVRRLVSDLVAVLRRLSRPDEPFDQGSQPSGPRQEVLTPVVATSFGMDETKLISDLVAAQRVTIVGLATARLPHCLERALTIRQSTRGASAAFWEHIDFVFLAEEVLLYVNDDLTGESPSGAHALKERVRLAGQTKRELTSLLLRTGKPGRWTLYSYRYMLPFAGVLYEFPDGRRTVQLTLPRVGGNAEEYLCVELLSRVDHAFESAFRDVVANSREEHEVVLVGAPRASDGTFVCRSVRFRRSVLTPGRNLSDWLPAIIGVTWRNSESGPEPLLQVNTPTSSTRELGRVSHVSGYINQRDLPPHGPSSGVGPTADYELPLDAALAALRRELREDFGLTTLPSLAELSATLPFYYPDKENLYFWMFAQELPESHAFAESSRMFGWTVEELVEIRRCQVFANALLVLDTAMRPAQQARAAALLRLNLLAHGEFEAASLAVPPIDSISHSRLAALARTRLAEAGAYRYAAGVELLVTGLAGLQYRVFFSHLLPLYARLGVPGSAELSAEIHQDERRSDAVAELDRAYRDGRLMTSLPIEV</sequence>
<dbReference type="Pfam" id="PF13676">
    <property type="entry name" value="TIR_2"/>
    <property type="match status" value="1"/>
</dbReference>
<dbReference type="Gene3D" id="3.40.50.10140">
    <property type="entry name" value="Toll/interleukin-1 receptor homology (TIR) domain"/>
    <property type="match status" value="1"/>
</dbReference>
<accession>A0ABV6NZ31</accession>
<keyword evidence="2" id="KW-0675">Receptor</keyword>
<evidence type="ECO:0000259" key="1">
    <source>
        <dbReference type="PROSITE" id="PS50104"/>
    </source>
</evidence>
<dbReference type="RefSeq" id="WP_377339715.1">
    <property type="nucleotide sequence ID" value="NZ_JBHLUE010000011.1"/>
</dbReference>
<organism evidence="2 3">
    <name type="scientific">Plantactinospora siamensis</name>
    <dbReference type="NCBI Taxonomy" id="555372"/>
    <lineage>
        <taxon>Bacteria</taxon>
        <taxon>Bacillati</taxon>
        <taxon>Actinomycetota</taxon>
        <taxon>Actinomycetes</taxon>
        <taxon>Micromonosporales</taxon>
        <taxon>Micromonosporaceae</taxon>
        <taxon>Plantactinospora</taxon>
    </lineage>
</organism>
<evidence type="ECO:0000313" key="2">
    <source>
        <dbReference type="EMBL" id="MFC0565699.1"/>
    </source>
</evidence>
<dbReference type="InterPro" id="IPR015797">
    <property type="entry name" value="NUDIX_hydrolase-like_dom_sf"/>
</dbReference>
<reference evidence="2 3" key="1">
    <citation type="submission" date="2024-09" db="EMBL/GenBank/DDBJ databases">
        <authorList>
            <person name="Sun Q."/>
            <person name="Mori K."/>
        </authorList>
    </citation>
    <scope>NUCLEOTIDE SEQUENCE [LARGE SCALE GENOMIC DNA]</scope>
    <source>
        <strain evidence="2 3">TBRC 2205</strain>
    </source>
</reference>
<evidence type="ECO:0000313" key="3">
    <source>
        <dbReference type="Proteomes" id="UP001589894"/>
    </source>
</evidence>
<protein>
    <submittedName>
        <fullName evidence="2">Toll/interleukin-1 receptor domain-containing protein</fullName>
    </submittedName>
</protein>
<dbReference type="InterPro" id="IPR035897">
    <property type="entry name" value="Toll_tir_struct_dom_sf"/>
</dbReference>
<gene>
    <name evidence="2" type="ORF">ACFFHU_16360</name>
</gene>
<name>A0ABV6NZ31_9ACTN</name>
<dbReference type="SUPFAM" id="SSF55811">
    <property type="entry name" value="Nudix"/>
    <property type="match status" value="1"/>
</dbReference>
<dbReference type="EMBL" id="JBHLUE010000011">
    <property type="protein sequence ID" value="MFC0565699.1"/>
    <property type="molecule type" value="Genomic_DNA"/>
</dbReference>
<dbReference type="SUPFAM" id="SSF52200">
    <property type="entry name" value="Toll/Interleukin receptor TIR domain"/>
    <property type="match status" value="1"/>
</dbReference>
<keyword evidence="3" id="KW-1185">Reference proteome</keyword>
<feature type="domain" description="TIR" evidence="1">
    <location>
        <begin position="9"/>
        <end position="168"/>
    </location>
</feature>
<comment type="caution">
    <text evidence="2">The sequence shown here is derived from an EMBL/GenBank/DDBJ whole genome shotgun (WGS) entry which is preliminary data.</text>
</comment>
<dbReference type="Proteomes" id="UP001589894">
    <property type="component" value="Unassembled WGS sequence"/>
</dbReference>
<proteinExistence type="predicted"/>
<dbReference type="InterPro" id="IPR000157">
    <property type="entry name" value="TIR_dom"/>
</dbReference>
<dbReference type="PROSITE" id="PS50104">
    <property type="entry name" value="TIR"/>
    <property type="match status" value="1"/>
</dbReference>
<dbReference type="SMART" id="SM00255">
    <property type="entry name" value="TIR"/>
    <property type="match status" value="1"/>
</dbReference>